<feature type="compositionally biased region" description="Basic and acidic residues" evidence="3">
    <location>
        <begin position="160"/>
        <end position="169"/>
    </location>
</feature>
<feature type="compositionally biased region" description="Low complexity" evidence="3">
    <location>
        <begin position="390"/>
        <end position="408"/>
    </location>
</feature>
<proteinExistence type="inferred from homology"/>
<evidence type="ECO:0000256" key="3">
    <source>
        <dbReference type="SAM" id="MobiDB-lite"/>
    </source>
</evidence>
<dbReference type="GeneID" id="70239351"/>
<feature type="domain" description="Tyrosine-protein phosphatase" evidence="4">
    <location>
        <begin position="530"/>
        <end position="781"/>
    </location>
</feature>
<protein>
    <recommendedName>
        <fullName evidence="2">protein-tyrosine-phosphatase</fullName>
        <ecNumber evidence="2">3.1.3.48</ecNumber>
    </recommendedName>
</protein>
<dbReference type="PANTHER" id="PTHR19134">
    <property type="entry name" value="RECEPTOR-TYPE TYROSINE-PROTEIN PHOSPHATASE"/>
    <property type="match status" value="1"/>
</dbReference>
<dbReference type="CDD" id="cd18533">
    <property type="entry name" value="PTP_fungal"/>
    <property type="match status" value="1"/>
</dbReference>
<dbReference type="PROSITE" id="PS50056">
    <property type="entry name" value="TYR_PHOSPHATASE_2"/>
    <property type="match status" value="1"/>
</dbReference>
<evidence type="ECO:0000256" key="2">
    <source>
        <dbReference type="ARBA" id="ARBA00013064"/>
    </source>
</evidence>
<evidence type="ECO:0000259" key="4">
    <source>
        <dbReference type="PROSITE" id="PS50055"/>
    </source>
</evidence>
<dbReference type="SUPFAM" id="SSF52799">
    <property type="entry name" value="(Phosphotyrosine protein) phosphatases II"/>
    <property type="match status" value="1"/>
</dbReference>
<accession>A0A9P8NV26</accession>
<dbReference type="Proteomes" id="UP000769157">
    <property type="component" value="Unassembled WGS sequence"/>
</dbReference>
<dbReference type="EMBL" id="JAEUBE010000511">
    <property type="protein sequence ID" value="KAH3660182.1"/>
    <property type="molecule type" value="Genomic_DNA"/>
</dbReference>
<dbReference type="PROSITE" id="PS50206">
    <property type="entry name" value="RHODANESE_3"/>
    <property type="match status" value="1"/>
</dbReference>
<dbReference type="Pfam" id="PF00581">
    <property type="entry name" value="Rhodanese"/>
    <property type="match status" value="1"/>
</dbReference>
<dbReference type="InterPro" id="IPR036873">
    <property type="entry name" value="Rhodanese-like_dom_sf"/>
</dbReference>
<comment type="caution">
    <text evidence="7">The sequence shown here is derived from an EMBL/GenBank/DDBJ whole genome shotgun (WGS) entry which is preliminary data.</text>
</comment>
<evidence type="ECO:0000259" key="6">
    <source>
        <dbReference type="PROSITE" id="PS50206"/>
    </source>
</evidence>
<dbReference type="GO" id="GO:0004725">
    <property type="term" value="F:protein tyrosine phosphatase activity"/>
    <property type="evidence" value="ECO:0007669"/>
    <property type="project" value="UniProtKB-EC"/>
</dbReference>
<dbReference type="RefSeq" id="XP_046057893.1">
    <property type="nucleotide sequence ID" value="XM_046208777.1"/>
</dbReference>
<dbReference type="InterPro" id="IPR016130">
    <property type="entry name" value="Tyr_Pase_AS"/>
</dbReference>
<dbReference type="InterPro" id="IPR003595">
    <property type="entry name" value="Tyr_Pase_cat"/>
</dbReference>
<dbReference type="InterPro" id="IPR000387">
    <property type="entry name" value="Tyr_Pase_dom"/>
</dbReference>
<dbReference type="InterPro" id="IPR029021">
    <property type="entry name" value="Prot-tyrosine_phosphatase-like"/>
</dbReference>
<dbReference type="InterPro" id="IPR000242">
    <property type="entry name" value="PTP_cat"/>
</dbReference>
<evidence type="ECO:0000313" key="8">
    <source>
        <dbReference type="Proteomes" id="UP000769157"/>
    </source>
</evidence>
<dbReference type="EC" id="3.1.3.48" evidence="2"/>
<dbReference type="PROSITE" id="PS50055">
    <property type="entry name" value="TYR_PHOSPHATASE_PTP"/>
    <property type="match status" value="1"/>
</dbReference>
<dbReference type="SUPFAM" id="SSF52821">
    <property type="entry name" value="Rhodanese/Cell cycle control phosphatase"/>
    <property type="match status" value="1"/>
</dbReference>
<evidence type="ECO:0000256" key="1">
    <source>
        <dbReference type="ARBA" id="ARBA00009649"/>
    </source>
</evidence>
<dbReference type="OrthoDB" id="6058203at2759"/>
<dbReference type="Gene3D" id="3.90.190.10">
    <property type="entry name" value="Protein tyrosine phosphatase superfamily"/>
    <property type="match status" value="1"/>
</dbReference>
<feature type="domain" description="Tyrosine specific protein phosphatases" evidence="5">
    <location>
        <begin position="689"/>
        <end position="772"/>
    </location>
</feature>
<dbReference type="AlphaFoldDB" id="A0A9P8NV26"/>
<dbReference type="SMART" id="SM00194">
    <property type="entry name" value="PTPc"/>
    <property type="match status" value="1"/>
</dbReference>
<sequence>MSSLTSSPNFSFPNTAKQSGETDYVSDQSNSSTPQKHTSRPMPLSSLNENYKANLRDHRKCANSVSSLGSDSTLVDSSVDSSHHPGARNPSIASTDTLYEPPQLMSLKIKEEEEEDDVPEKSKSQEPTPVKAKCHRSTKSEIYQMSHQSTAQPRFALKEVHNSAADRTDANQVETPPGPSSAPNHIPSSLSLKKYLTNTDPVTQRPSRFKDIKYSLPQGCSLTSSEDAFRRIEDWKGVVNEDGLPNLLVVDVRPFQDYCKSHITGAVNLCLPSTLLKRSTFTLDRCIATLTSDEKALFTNYLKRSPENLPVLIFYDNSTDSTESASLSVSNLAAKFAKSATWNAPIYVLEGGFSKFQELYPSCLESGTSASMPKVMMIPKQDLLSPPPSVTVSLPSPSSSTSSNASSAKKPRFFKDKSPVSHGLSHFLLPDNASKPTFKSRQHEEFLTTRPDFSMHLSTNLSSPDIKMLPPWLSGVIGSDSGASALSFKFNMLQLQEVERLNRALSRHSTVATPSPETPSFSAGVELGRKNRYKDIFPYEHARVKIQKYDAEDEDLDQNSNYINASYLRYPGSQLNYIASQGPLEETIGDFWKVVYDHKVPMILSLTAQKENEVEKCAPYWIPGTYSSNGIFIHVEQLEETNDIKLTENSNCENVVRRLRLKIGKKPVHEVIQIQVLSWPDYGAMISSYDLISLVAFKRHILMRTQTEKVPIMVHCSAGCGRTGCFCAIDAVIDQIVNHPETSNNDTDMVYEVISNFRSQRVSMVQNLRQYILIYDTILMFKKLQSGTHQGDKSFVYDWDTDKYHILNEFFADKDGEGLDHT</sequence>
<organism evidence="7 8">
    <name type="scientific">Ogataea philodendri</name>
    <dbReference type="NCBI Taxonomy" id="1378263"/>
    <lineage>
        <taxon>Eukaryota</taxon>
        <taxon>Fungi</taxon>
        <taxon>Dikarya</taxon>
        <taxon>Ascomycota</taxon>
        <taxon>Saccharomycotina</taxon>
        <taxon>Pichiomycetes</taxon>
        <taxon>Pichiales</taxon>
        <taxon>Pichiaceae</taxon>
        <taxon>Ogataea</taxon>
    </lineage>
</organism>
<gene>
    <name evidence="7" type="ORF">OGAPHI_007387</name>
</gene>
<dbReference type="Gene3D" id="3.40.250.10">
    <property type="entry name" value="Rhodanese-like domain"/>
    <property type="match status" value="1"/>
</dbReference>
<dbReference type="PRINTS" id="PR00700">
    <property type="entry name" value="PRTYPHPHTASE"/>
</dbReference>
<reference evidence="7" key="2">
    <citation type="submission" date="2021-01" db="EMBL/GenBank/DDBJ databases">
        <authorList>
            <person name="Schikora-Tamarit M.A."/>
        </authorList>
    </citation>
    <scope>NUCLEOTIDE SEQUENCE</scope>
    <source>
        <strain evidence="7">CBS6075</strain>
    </source>
</reference>
<dbReference type="InterPro" id="IPR001763">
    <property type="entry name" value="Rhodanese-like_dom"/>
</dbReference>
<dbReference type="SMART" id="SM00450">
    <property type="entry name" value="RHOD"/>
    <property type="match status" value="1"/>
</dbReference>
<evidence type="ECO:0000313" key="7">
    <source>
        <dbReference type="EMBL" id="KAH3660182.1"/>
    </source>
</evidence>
<dbReference type="CDD" id="cd01446">
    <property type="entry name" value="DSP_MapKP"/>
    <property type="match status" value="1"/>
</dbReference>
<dbReference type="InterPro" id="IPR050348">
    <property type="entry name" value="Protein-Tyr_Phosphatase"/>
</dbReference>
<feature type="region of interest" description="Disordered" evidence="3">
    <location>
        <begin position="386"/>
        <end position="413"/>
    </location>
</feature>
<dbReference type="SMART" id="SM00404">
    <property type="entry name" value="PTPc_motif"/>
    <property type="match status" value="1"/>
</dbReference>
<feature type="compositionally biased region" description="Low complexity" evidence="3">
    <location>
        <begin position="64"/>
        <end position="80"/>
    </location>
</feature>
<feature type="region of interest" description="Disordered" evidence="3">
    <location>
        <begin position="1"/>
        <end position="133"/>
    </location>
</feature>
<dbReference type="PANTHER" id="PTHR19134:SF561">
    <property type="entry name" value="PROTEIN TYROSINE PHOSPHATASE 36E, ISOFORM A"/>
    <property type="match status" value="1"/>
</dbReference>
<reference evidence="7" key="1">
    <citation type="journal article" date="2021" name="Open Biol.">
        <title>Shared evolutionary footprints suggest mitochondrial oxidative damage underlies multiple complex I losses in fungi.</title>
        <authorList>
            <person name="Schikora-Tamarit M.A."/>
            <person name="Marcet-Houben M."/>
            <person name="Nosek J."/>
            <person name="Gabaldon T."/>
        </authorList>
    </citation>
    <scope>NUCLEOTIDE SEQUENCE</scope>
    <source>
        <strain evidence="7">CBS6075</strain>
    </source>
</reference>
<keyword evidence="8" id="KW-1185">Reference proteome</keyword>
<evidence type="ECO:0000259" key="5">
    <source>
        <dbReference type="PROSITE" id="PS50056"/>
    </source>
</evidence>
<name>A0A9P8NV26_9ASCO</name>
<comment type="similarity">
    <text evidence="1">Belongs to the protein-tyrosine phosphatase family. Non-receptor class subfamily.</text>
</comment>
<feature type="domain" description="Rhodanese" evidence="6">
    <location>
        <begin position="243"/>
        <end position="365"/>
    </location>
</feature>
<feature type="region of interest" description="Disordered" evidence="3">
    <location>
        <begin position="160"/>
        <end position="188"/>
    </location>
</feature>
<feature type="compositionally biased region" description="Polar residues" evidence="3">
    <location>
        <begin position="1"/>
        <end position="36"/>
    </location>
</feature>
<dbReference type="Pfam" id="PF00102">
    <property type="entry name" value="Y_phosphatase"/>
    <property type="match status" value="1"/>
</dbReference>
<dbReference type="PROSITE" id="PS00383">
    <property type="entry name" value="TYR_PHOSPHATASE_1"/>
    <property type="match status" value="1"/>
</dbReference>